<keyword evidence="6" id="KW-0227">DNA damage</keyword>
<evidence type="ECO:0000256" key="4">
    <source>
        <dbReference type="ARBA" id="ARBA00022840"/>
    </source>
</evidence>
<evidence type="ECO:0000256" key="2">
    <source>
        <dbReference type="ARBA" id="ARBA00022705"/>
    </source>
</evidence>
<evidence type="ECO:0000259" key="7">
    <source>
        <dbReference type="Pfam" id="PF13476"/>
    </source>
</evidence>
<evidence type="ECO:0000256" key="3">
    <source>
        <dbReference type="ARBA" id="ARBA00022741"/>
    </source>
</evidence>
<feature type="binding site" evidence="6">
    <location>
        <begin position="42"/>
        <end position="49"/>
    </location>
    <ligand>
        <name>ATP</name>
        <dbReference type="ChEBI" id="CHEBI:30616"/>
    </ligand>
</feature>
<dbReference type="InterPro" id="IPR042174">
    <property type="entry name" value="RecF_2"/>
</dbReference>
<dbReference type="EMBL" id="CP046052">
    <property type="protein sequence ID" value="QGM47871.1"/>
    <property type="molecule type" value="Genomic_DNA"/>
</dbReference>
<reference evidence="8 9" key="1">
    <citation type="submission" date="2019-11" db="EMBL/GenBank/DDBJ databases">
        <title>The genome sequence of Methylocystis heyeri.</title>
        <authorList>
            <person name="Oshkin I.Y."/>
            <person name="Miroshnikov K."/>
            <person name="Dedysh S.N."/>
        </authorList>
    </citation>
    <scope>NUCLEOTIDE SEQUENCE [LARGE SCALE GENOMIC DNA]</scope>
    <source>
        <strain evidence="8 9">H2</strain>
    </source>
</reference>
<dbReference type="PANTHER" id="PTHR32182:SF0">
    <property type="entry name" value="DNA REPLICATION AND REPAIR PROTEIN RECF"/>
    <property type="match status" value="1"/>
</dbReference>
<dbReference type="Gene3D" id="1.20.1050.90">
    <property type="entry name" value="RecF/RecN/SMC, N-terminal domain"/>
    <property type="match status" value="1"/>
</dbReference>
<evidence type="ECO:0000256" key="6">
    <source>
        <dbReference type="HAMAP-Rule" id="MF_00365"/>
    </source>
</evidence>
<comment type="similarity">
    <text evidence="6">Belongs to the RecF family.</text>
</comment>
<dbReference type="GO" id="GO:0016887">
    <property type="term" value="F:ATP hydrolysis activity"/>
    <property type="evidence" value="ECO:0007669"/>
    <property type="project" value="InterPro"/>
</dbReference>
<dbReference type="KEGG" id="mhey:H2LOC_020525"/>
<organism evidence="8 9">
    <name type="scientific">Methylocystis heyeri</name>
    <dbReference type="NCBI Taxonomy" id="391905"/>
    <lineage>
        <taxon>Bacteria</taxon>
        <taxon>Pseudomonadati</taxon>
        <taxon>Pseudomonadota</taxon>
        <taxon>Alphaproteobacteria</taxon>
        <taxon>Hyphomicrobiales</taxon>
        <taxon>Methylocystaceae</taxon>
        <taxon>Methylocystis</taxon>
    </lineage>
</organism>
<dbReference type="InterPro" id="IPR001238">
    <property type="entry name" value="DNA-binding_RecF"/>
</dbReference>
<keyword evidence="2 6" id="KW-0235">DNA replication</keyword>
<dbReference type="GO" id="GO:0005524">
    <property type="term" value="F:ATP binding"/>
    <property type="evidence" value="ECO:0007669"/>
    <property type="project" value="UniProtKB-UniRule"/>
</dbReference>
<dbReference type="HAMAP" id="MF_00365">
    <property type="entry name" value="RecF"/>
    <property type="match status" value="1"/>
</dbReference>
<keyword evidence="1 6" id="KW-0963">Cytoplasm</keyword>
<feature type="domain" description="Rad50/SbcC-type AAA" evidence="7">
    <location>
        <begin position="17"/>
        <end position="57"/>
    </location>
</feature>
<dbReference type="NCBIfam" id="TIGR00611">
    <property type="entry name" value="recf"/>
    <property type="match status" value="1"/>
</dbReference>
<evidence type="ECO:0000256" key="1">
    <source>
        <dbReference type="ARBA" id="ARBA00022490"/>
    </source>
</evidence>
<evidence type="ECO:0000313" key="8">
    <source>
        <dbReference type="EMBL" id="QGM47871.1"/>
    </source>
</evidence>
<keyword evidence="9" id="KW-1185">Reference proteome</keyword>
<accession>A0A6B8KL35</accession>
<keyword evidence="6" id="KW-0742">SOS response</keyword>
<evidence type="ECO:0000313" key="9">
    <source>
        <dbReference type="Proteomes" id="UP000309061"/>
    </source>
</evidence>
<dbReference type="OrthoDB" id="9803889at2"/>
<dbReference type="GO" id="GO:0009432">
    <property type="term" value="P:SOS response"/>
    <property type="evidence" value="ECO:0007669"/>
    <property type="project" value="UniProtKB-UniRule"/>
</dbReference>
<dbReference type="PANTHER" id="PTHR32182">
    <property type="entry name" value="DNA REPLICATION AND REPAIR PROTEIN RECF"/>
    <property type="match status" value="1"/>
</dbReference>
<evidence type="ECO:0000256" key="5">
    <source>
        <dbReference type="ARBA" id="ARBA00023125"/>
    </source>
</evidence>
<dbReference type="GO" id="GO:0000731">
    <property type="term" value="P:DNA synthesis involved in DNA repair"/>
    <property type="evidence" value="ECO:0007669"/>
    <property type="project" value="TreeGrafter"/>
</dbReference>
<dbReference type="RefSeq" id="WP_136494519.1">
    <property type="nucleotide sequence ID" value="NZ_CP046052.1"/>
</dbReference>
<dbReference type="GO" id="GO:0003697">
    <property type="term" value="F:single-stranded DNA binding"/>
    <property type="evidence" value="ECO:0007669"/>
    <property type="project" value="UniProtKB-UniRule"/>
</dbReference>
<protein>
    <recommendedName>
        <fullName evidence="6">DNA replication and repair protein RecF</fullName>
    </recommendedName>
</protein>
<gene>
    <name evidence="6 8" type="primary">recF</name>
    <name evidence="8" type="ORF">H2LOC_020525</name>
</gene>
<dbReference type="GO" id="GO:0006302">
    <property type="term" value="P:double-strand break repair"/>
    <property type="evidence" value="ECO:0007669"/>
    <property type="project" value="InterPro"/>
</dbReference>
<comment type="subcellular location">
    <subcellularLocation>
        <location evidence="6">Cytoplasm</location>
    </subcellularLocation>
</comment>
<keyword evidence="4 6" id="KW-0067">ATP-binding</keyword>
<dbReference type="Proteomes" id="UP000309061">
    <property type="component" value="Chromosome"/>
</dbReference>
<dbReference type="InterPro" id="IPR038729">
    <property type="entry name" value="Rad50/SbcC_AAA"/>
</dbReference>
<proteinExistence type="inferred from homology"/>
<keyword evidence="3 6" id="KW-0547">Nucleotide-binding</keyword>
<dbReference type="InterPro" id="IPR027417">
    <property type="entry name" value="P-loop_NTPase"/>
</dbReference>
<dbReference type="GO" id="GO:0005737">
    <property type="term" value="C:cytoplasm"/>
    <property type="evidence" value="ECO:0007669"/>
    <property type="project" value="UniProtKB-SubCell"/>
</dbReference>
<dbReference type="SUPFAM" id="SSF52540">
    <property type="entry name" value="P-loop containing nucleoside triphosphate hydrolases"/>
    <property type="match status" value="1"/>
</dbReference>
<keyword evidence="6" id="KW-0234">DNA repair</keyword>
<sequence length="385" mass="41793">MSLQDANQALVRPLISRLTLRDFRSYVALDIRPSARLVALTGENGAGKTNILEAISMFSPGRGLRRAEIGQCARRAGPGGFAVSIEADIRGDGVQLGHGYEPAGQDAATRRFRIDRAPVSSARAFADYVNVLWQTPAMDGLFSGPAGERRRFLDRLTLGADADHGARVARLERALRNRNRLLEDQGDSRWLSAAEQEIASLGVAVASARLDTTERLSALIEAGRNDASPFPHAVIRLEGDLERMLVEEPAFTVEERYRATLAESRRRDAAAGRTLIGPQTSDLVVFHGPKGVAAQDCSTGEQKALLTGLVLAHARLVAAMSGRSPLLLLDEAAAHFDSRRREALYEELENFGGQVWMTGADPELFASLSDRADIFTVAPGTVERR</sequence>
<dbReference type="Gene3D" id="3.40.50.300">
    <property type="entry name" value="P-loop containing nucleotide triphosphate hydrolases"/>
    <property type="match status" value="1"/>
</dbReference>
<dbReference type="AlphaFoldDB" id="A0A6B8KL35"/>
<dbReference type="GO" id="GO:0006260">
    <property type="term" value="P:DNA replication"/>
    <property type="evidence" value="ECO:0007669"/>
    <property type="project" value="UniProtKB-UniRule"/>
</dbReference>
<dbReference type="Pfam" id="PF13476">
    <property type="entry name" value="AAA_23"/>
    <property type="match status" value="1"/>
</dbReference>
<comment type="function">
    <text evidence="6">The RecF protein is involved in DNA metabolism; it is required for DNA replication and normal SOS inducibility. RecF binds preferentially to single-stranded, linear DNA. It also seems to bind ATP.</text>
</comment>
<name>A0A6B8KL35_9HYPH</name>
<keyword evidence="5 6" id="KW-0238">DNA-binding</keyword>